<dbReference type="Proteomes" id="UP000778578">
    <property type="component" value="Unassembled WGS sequence"/>
</dbReference>
<dbReference type="InterPro" id="IPR016032">
    <property type="entry name" value="Sig_transdc_resp-reg_C-effctor"/>
</dbReference>
<dbReference type="EMBL" id="JAINZZ010000035">
    <property type="protein sequence ID" value="MBY8880683.1"/>
    <property type="molecule type" value="Genomic_DNA"/>
</dbReference>
<evidence type="ECO:0000313" key="8">
    <source>
        <dbReference type="Proteomes" id="UP000778578"/>
    </source>
</evidence>
<dbReference type="Pfam" id="PF00072">
    <property type="entry name" value="Response_reg"/>
    <property type="match status" value="1"/>
</dbReference>
<dbReference type="InterPro" id="IPR036388">
    <property type="entry name" value="WH-like_DNA-bd_sf"/>
</dbReference>
<dbReference type="SMART" id="SM00448">
    <property type="entry name" value="REC"/>
    <property type="match status" value="1"/>
</dbReference>
<proteinExistence type="predicted"/>
<evidence type="ECO:0000259" key="6">
    <source>
        <dbReference type="PROSITE" id="PS51755"/>
    </source>
</evidence>
<dbReference type="PROSITE" id="PS50110">
    <property type="entry name" value="RESPONSE_REGULATORY"/>
    <property type="match status" value="1"/>
</dbReference>
<dbReference type="InterPro" id="IPR001867">
    <property type="entry name" value="OmpR/PhoB-type_DNA-bd"/>
</dbReference>
<keyword evidence="2" id="KW-0597">Phosphoprotein</keyword>
<evidence type="ECO:0000259" key="5">
    <source>
        <dbReference type="PROSITE" id="PS50110"/>
    </source>
</evidence>
<dbReference type="SUPFAM" id="SSF52172">
    <property type="entry name" value="CheY-like"/>
    <property type="match status" value="1"/>
</dbReference>
<dbReference type="CDD" id="cd00383">
    <property type="entry name" value="trans_reg_C"/>
    <property type="match status" value="1"/>
</dbReference>
<dbReference type="RefSeq" id="WP_222965955.1">
    <property type="nucleotide sequence ID" value="NZ_JAINZZ010000035.1"/>
</dbReference>
<dbReference type="InterPro" id="IPR039420">
    <property type="entry name" value="WalR-like"/>
</dbReference>
<evidence type="ECO:0000256" key="2">
    <source>
        <dbReference type="PROSITE-ProRule" id="PRU00169"/>
    </source>
</evidence>
<comment type="caution">
    <text evidence="7">The sequence shown here is derived from an EMBL/GenBank/DDBJ whole genome shotgun (WGS) entry which is preliminary data.</text>
</comment>
<dbReference type="Pfam" id="PF00486">
    <property type="entry name" value="Trans_reg_C"/>
    <property type="match status" value="1"/>
</dbReference>
<dbReference type="PANTHER" id="PTHR48111:SF28">
    <property type="entry name" value="TRANSCRIPTIONAL REGULATORY PROTEIN TCRX-RELATED"/>
    <property type="match status" value="1"/>
</dbReference>
<gene>
    <name evidence="7" type="ORF">K7862_24035</name>
</gene>
<dbReference type="PROSITE" id="PS51755">
    <property type="entry name" value="OMPR_PHOB"/>
    <property type="match status" value="1"/>
</dbReference>
<organism evidence="7 8">
    <name type="scientific">Actinacidiphila acidipaludis</name>
    <dbReference type="NCBI Taxonomy" id="2873382"/>
    <lineage>
        <taxon>Bacteria</taxon>
        <taxon>Bacillati</taxon>
        <taxon>Actinomycetota</taxon>
        <taxon>Actinomycetes</taxon>
        <taxon>Kitasatosporales</taxon>
        <taxon>Streptomycetaceae</taxon>
        <taxon>Actinacidiphila</taxon>
    </lineage>
</organism>
<feature type="DNA-binding region" description="OmpR/PhoB-type" evidence="3">
    <location>
        <begin position="148"/>
        <end position="245"/>
    </location>
</feature>
<dbReference type="CDD" id="cd17574">
    <property type="entry name" value="REC_OmpR"/>
    <property type="match status" value="1"/>
</dbReference>
<dbReference type="Gene3D" id="1.10.10.10">
    <property type="entry name" value="Winged helix-like DNA-binding domain superfamily/Winged helix DNA-binding domain"/>
    <property type="match status" value="1"/>
</dbReference>
<keyword evidence="1 3" id="KW-0238">DNA-binding</keyword>
<feature type="domain" description="Response regulatory" evidence="5">
    <location>
        <begin position="22"/>
        <end position="136"/>
    </location>
</feature>
<dbReference type="InterPro" id="IPR011006">
    <property type="entry name" value="CheY-like_superfamily"/>
</dbReference>
<name>A0ABS7QCH9_9ACTN</name>
<feature type="region of interest" description="Disordered" evidence="4">
    <location>
        <begin position="1"/>
        <end position="23"/>
    </location>
</feature>
<keyword evidence="8" id="KW-1185">Reference proteome</keyword>
<dbReference type="SUPFAM" id="SSF46894">
    <property type="entry name" value="C-terminal effector domain of the bipartite response regulators"/>
    <property type="match status" value="1"/>
</dbReference>
<reference evidence="7 8" key="1">
    <citation type="submission" date="2021-08" db="EMBL/GenBank/DDBJ databases">
        <title>WGS of actinomycetes from Thailand.</title>
        <authorList>
            <person name="Thawai C."/>
        </authorList>
    </citation>
    <scope>NUCLEOTIDE SEQUENCE [LARGE SCALE GENOMIC DNA]</scope>
    <source>
        <strain evidence="7 8">PLK6-54</strain>
    </source>
</reference>
<dbReference type="PANTHER" id="PTHR48111">
    <property type="entry name" value="REGULATOR OF RPOS"/>
    <property type="match status" value="1"/>
</dbReference>
<protein>
    <submittedName>
        <fullName evidence="7">Response regulator transcription factor</fullName>
    </submittedName>
</protein>
<accession>A0ABS7QCH9</accession>
<evidence type="ECO:0000256" key="4">
    <source>
        <dbReference type="SAM" id="MobiDB-lite"/>
    </source>
</evidence>
<evidence type="ECO:0000256" key="3">
    <source>
        <dbReference type="PROSITE-ProRule" id="PRU01091"/>
    </source>
</evidence>
<dbReference type="Gene3D" id="3.40.50.2300">
    <property type="match status" value="1"/>
</dbReference>
<sequence length="249" mass="26897">MSVDDVPAGPGPGSGGGPGPDSVLVIDDDPGIRQLLISALGFAGFTVTAVGDLTEALAQVAHRPPDVIVLDVMLPGADGFEVLQLLRAAGFTVPVLFLTARDAVEDRVRGLRLGGDDYVTKPFSVVEVGARLQALLRRARGGPPAAEESTLRCADLEIDDLRHEVRRGGDLVDLSPTEYRLLRHLMTHQGQVLSRSQILEAVWQYDFGGDSVVVERFVSNLRRKIDHGRTPLLHTVRGVGYTLRQRAAR</sequence>
<dbReference type="Gene3D" id="6.10.250.690">
    <property type="match status" value="1"/>
</dbReference>
<feature type="modified residue" description="4-aspartylphosphate" evidence="2">
    <location>
        <position position="71"/>
    </location>
</feature>
<dbReference type="SMART" id="SM00862">
    <property type="entry name" value="Trans_reg_C"/>
    <property type="match status" value="1"/>
</dbReference>
<feature type="domain" description="OmpR/PhoB-type" evidence="6">
    <location>
        <begin position="148"/>
        <end position="245"/>
    </location>
</feature>
<evidence type="ECO:0000256" key="1">
    <source>
        <dbReference type="ARBA" id="ARBA00023125"/>
    </source>
</evidence>
<dbReference type="InterPro" id="IPR001789">
    <property type="entry name" value="Sig_transdc_resp-reg_receiver"/>
</dbReference>
<evidence type="ECO:0000313" key="7">
    <source>
        <dbReference type="EMBL" id="MBY8880683.1"/>
    </source>
</evidence>